<feature type="compositionally biased region" description="Polar residues" evidence="2">
    <location>
        <begin position="62"/>
        <end position="72"/>
    </location>
</feature>
<accession>G0SFX0</accession>
<dbReference type="OMA" id="AIQAMCD"/>
<dbReference type="eggNOG" id="ENOG502S48Z">
    <property type="taxonomic scope" value="Eukaryota"/>
</dbReference>
<name>G0SFX0_CHATD</name>
<feature type="region of interest" description="Disordered" evidence="2">
    <location>
        <begin position="62"/>
        <end position="84"/>
    </location>
</feature>
<dbReference type="SUPFAM" id="SSF158694">
    <property type="entry name" value="UraD-Like"/>
    <property type="match status" value="1"/>
</dbReference>
<evidence type="ECO:0000256" key="2">
    <source>
        <dbReference type="SAM" id="MobiDB-lite"/>
    </source>
</evidence>
<gene>
    <name evidence="4" type="ORF">CTHT_0072430</name>
</gene>
<keyword evidence="1" id="KW-0659">Purine metabolism</keyword>
<organism evidence="5">
    <name type="scientific">Chaetomium thermophilum (strain DSM 1495 / CBS 144.50 / IMI 039719)</name>
    <name type="common">Thermochaetoides thermophila</name>
    <dbReference type="NCBI Taxonomy" id="759272"/>
    <lineage>
        <taxon>Eukaryota</taxon>
        <taxon>Fungi</taxon>
        <taxon>Dikarya</taxon>
        <taxon>Ascomycota</taxon>
        <taxon>Pezizomycotina</taxon>
        <taxon>Sordariomycetes</taxon>
        <taxon>Sordariomycetidae</taxon>
        <taxon>Sordariales</taxon>
        <taxon>Chaetomiaceae</taxon>
        <taxon>Thermochaetoides</taxon>
    </lineage>
</organism>
<reference evidence="4 5" key="1">
    <citation type="journal article" date="2011" name="Cell">
        <title>Insight into structure and assembly of the nuclear pore complex by utilizing the genome of a eukaryotic thermophile.</title>
        <authorList>
            <person name="Amlacher S."/>
            <person name="Sarges P."/>
            <person name="Flemming D."/>
            <person name="van Noort V."/>
            <person name="Kunze R."/>
            <person name="Devos D.P."/>
            <person name="Arumugam M."/>
            <person name="Bork P."/>
            <person name="Hurt E."/>
        </authorList>
    </citation>
    <scope>NUCLEOTIDE SEQUENCE [LARGE SCALE GENOMIC DNA]</scope>
    <source>
        <strain evidence="5">DSM 1495 / CBS 144.50 / IMI 039719</strain>
    </source>
</reference>
<dbReference type="RefSeq" id="XP_006697503.1">
    <property type="nucleotide sequence ID" value="XM_006697440.1"/>
</dbReference>
<evidence type="ECO:0000313" key="4">
    <source>
        <dbReference type="EMBL" id="EGS17885.1"/>
    </source>
</evidence>
<dbReference type="GO" id="GO:0006144">
    <property type="term" value="P:purine nucleobase metabolic process"/>
    <property type="evidence" value="ECO:0007669"/>
    <property type="project" value="UniProtKB-KW"/>
</dbReference>
<dbReference type="PANTHER" id="PTHR37987:SF1">
    <property type="entry name" value="OXO-4-HYDROXY-4-CARBOXY-5-UREIDOIMIDAZOLINE DECARBOXYLASE DOMAIN-CONTAINING PROTEIN"/>
    <property type="match status" value="1"/>
</dbReference>
<dbReference type="AlphaFoldDB" id="G0SFX0"/>
<dbReference type="Pfam" id="PF09349">
    <property type="entry name" value="OHCU_decarbox"/>
    <property type="match status" value="1"/>
</dbReference>
<dbReference type="EMBL" id="GL988047">
    <property type="protein sequence ID" value="EGS17885.1"/>
    <property type="molecule type" value="Genomic_DNA"/>
</dbReference>
<dbReference type="InterPro" id="IPR018020">
    <property type="entry name" value="OHCU_decarboxylase"/>
</dbReference>
<protein>
    <recommendedName>
        <fullName evidence="3">Oxo-4-hydroxy-4-carboxy-5-ureidoimidazoline decarboxylase domain-containing protein</fullName>
    </recommendedName>
</protein>
<dbReference type="HOGENOM" id="CLU_092522_0_1_1"/>
<dbReference type="PANTHER" id="PTHR37987">
    <property type="entry name" value="CHROMOSOME 9, WHOLE GENOME SHOTGUN SEQUENCE"/>
    <property type="match status" value="1"/>
</dbReference>
<dbReference type="Gene3D" id="1.10.3330.10">
    <property type="entry name" value="Oxo-4-hydroxy-4-carboxy-5-ureidoimidazoline decarboxylase"/>
    <property type="match status" value="1"/>
</dbReference>
<evidence type="ECO:0000256" key="1">
    <source>
        <dbReference type="ARBA" id="ARBA00022631"/>
    </source>
</evidence>
<dbReference type="GeneID" id="18261281"/>
<keyword evidence="5" id="KW-1185">Reference proteome</keyword>
<evidence type="ECO:0000259" key="3">
    <source>
        <dbReference type="Pfam" id="PF09349"/>
    </source>
</evidence>
<proteinExistence type="predicted"/>
<dbReference type="InterPro" id="IPR036778">
    <property type="entry name" value="OHCU_decarboxylase_sf"/>
</dbReference>
<sequence length="191" mass="21207">MSLPEISSLSPLPDDQLLSTLDLLFEPSPSLHSLALPILRSSQFSSYAELITSVGEQLRSLSSKAFPSQDRSINPGVPTGGDEESKKQLLDILGSHPRLGEKKLTALSGLSKEEQGHLRGEIERLMEMNRVYEERFPGLRYVVWVNGRSTTEIEENAGRRVNRGNYTAEVEEIIQAMCDIAKDRARKLGAN</sequence>
<dbReference type="STRING" id="759272.G0SFX0"/>
<dbReference type="Proteomes" id="UP000008066">
    <property type="component" value="Unassembled WGS sequence"/>
</dbReference>
<dbReference type="KEGG" id="cthr:CTHT_0072430"/>
<feature type="domain" description="Oxo-4-hydroxy-4-carboxy-5-ureidoimidazoline decarboxylase" evidence="3">
    <location>
        <begin position="12"/>
        <end position="186"/>
    </location>
</feature>
<dbReference type="OrthoDB" id="5398391at2759"/>
<evidence type="ECO:0000313" key="5">
    <source>
        <dbReference type="Proteomes" id="UP000008066"/>
    </source>
</evidence>